<dbReference type="SUPFAM" id="SSF53474">
    <property type="entry name" value="alpha/beta-Hydrolases"/>
    <property type="match status" value="1"/>
</dbReference>
<dbReference type="EMBL" id="HBIP01021062">
    <property type="protein sequence ID" value="CAE0497489.1"/>
    <property type="molecule type" value="Transcribed_RNA"/>
</dbReference>
<feature type="compositionally biased region" description="Polar residues" evidence="1">
    <location>
        <begin position="300"/>
        <end position="315"/>
    </location>
</feature>
<sequence>MQAQKVGSQGQKAPQSCRAWHSTLPRKVGPQRRHRSAARATSSGTGTQRGVIILPGLANNAADYKNLSEILRQRGMDVEVAPITRLDWSRNAAALTDVNWWKGTLKPRPAVDWYMDKLNASMQALKRRVDGGPITMLTHSAGGWLGRVYMLDFGSEGIDHFVSLGSPHQPPPKGIIDQTRGILTWCSDSCPGAYHPNVKYTSIAGRFIKGAELSGEGELLAKIAGIGYQQVCGQADVFGDVIVPEPSAHLGEGAESVNLEGVFHSPIGEKLPFFGPWYGSASVVPRWVHYLDSSEPAPLNESSAEDSSLAGSRKQ</sequence>
<dbReference type="Gene3D" id="3.40.50.1820">
    <property type="entry name" value="alpha/beta hydrolase"/>
    <property type="match status" value="1"/>
</dbReference>
<evidence type="ECO:0000256" key="1">
    <source>
        <dbReference type="SAM" id="MobiDB-lite"/>
    </source>
</evidence>
<proteinExistence type="predicted"/>
<accession>A0A7S3QYR4</accession>
<feature type="compositionally biased region" description="Polar residues" evidence="1">
    <location>
        <begin position="1"/>
        <end position="14"/>
    </location>
</feature>
<evidence type="ECO:0008006" key="3">
    <source>
        <dbReference type="Google" id="ProtNLM"/>
    </source>
</evidence>
<gene>
    <name evidence="2" type="ORF">DTER00134_LOCUS12562</name>
</gene>
<dbReference type="PANTHER" id="PTHR47909">
    <property type="entry name" value="ALPHA/BETA-HYDROLASES SUPERFAMILY PROTEIN"/>
    <property type="match status" value="1"/>
</dbReference>
<dbReference type="AlphaFoldDB" id="A0A7S3QYR4"/>
<protein>
    <recommendedName>
        <fullName evidence="3">GPI inositol-deacylase</fullName>
    </recommendedName>
</protein>
<feature type="region of interest" description="Disordered" evidence="1">
    <location>
        <begin position="294"/>
        <end position="315"/>
    </location>
</feature>
<organism evidence="2">
    <name type="scientific">Dunaliella tertiolecta</name>
    <name type="common">Green alga</name>
    <dbReference type="NCBI Taxonomy" id="3047"/>
    <lineage>
        <taxon>Eukaryota</taxon>
        <taxon>Viridiplantae</taxon>
        <taxon>Chlorophyta</taxon>
        <taxon>core chlorophytes</taxon>
        <taxon>Chlorophyceae</taxon>
        <taxon>CS clade</taxon>
        <taxon>Chlamydomonadales</taxon>
        <taxon>Dunaliellaceae</taxon>
        <taxon>Dunaliella</taxon>
    </lineage>
</organism>
<reference evidence="2" key="1">
    <citation type="submission" date="2021-01" db="EMBL/GenBank/DDBJ databases">
        <authorList>
            <person name="Corre E."/>
            <person name="Pelletier E."/>
            <person name="Niang G."/>
            <person name="Scheremetjew M."/>
            <person name="Finn R."/>
            <person name="Kale V."/>
            <person name="Holt S."/>
            <person name="Cochrane G."/>
            <person name="Meng A."/>
            <person name="Brown T."/>
            <person name="Cohen L."/>
        </authorList>
    </citation>
    <scope>NUCLEOTIDE SEQUENCE</scope>
    <source>
        <strain evidence="2">CCMP1320</strain>
    </source>
</reference>
<name>A0A7S3QYR4_DUNTE</name>
<evidence type="ECO:0000313" key="2">
    <source>
        <dbReference type="EMBL" id="CAE0497489.1"/>
    </source>
</evidence>
<dbReference type="InterPro" id="IPR029058">
    <property type="entry name" value="AB_hydrolase_fold"/>
</dbReference>
<feature type="region of interest" description="Disordered" evidence="1">
    <location>
        <begin position="1"/>
        <end position="47"/>
    </location>
</feature>
<dbReference type="PANTHER" id="PTHR47909:SF2">
    <property type="entry name" value="GPI INOSITOL-DEACYLASE"/>
    <property type="match status" value="1"/>
</dbReference>